<dbReference type="InterPro" id="IPR038094">
    <property type="entry name" value="Desulfoferrodoxin_N_sf"/>
</dbReference>
<dbReference type="InterPro" id="IPR004462">
    <property type="entry name" value="Desulfoferrodoxin_N"/>
</dbReference>
<dbReference type="GO" id="GO:0005506">
    <property type="term" value="F:iron ion binding"/>
    <property type="evidence" value="ECO:0007669"/>
    <property type="project" value="InterPro"/>
</dbReference>
<evidence type="ECO:0000256" key="5">
    <source>
        <dbReference type="ARBA" id="ARBA00023004"/>
    </source>
</evidence>
<accession>A0A644Y2R9</accession>
<dbReference type="Pfam" id="PF01880">
    <property type="entry name" value="Desulfoferrodox"/>
    <property type="match status" value="1"/>
</dbReference>
<dbReference type="SUPFAM" id="SSF57802">
    <property type="entry name" value="Rubredoxin-like"/>
    <property type="match status" value="1"/>
</dbReference>
<dbReference type="Gene3D" id="2.20.28.100">
    <property type="entry name" value="Desulphoferrodoxin, N-terminal domain"/>
    <property type="match status" value="1"/>
</dbReference>
<dbReference type="InterPro" id="IPR002742">
    <property type="entry name" value="Desulfoferrodoxin_Fe-bd_dom"/>
</dbReference>
<evidence type="ECO:0000256" key="2">
    <source>
        <dbReference type="ARBA" id="ARBA00022448"/>
    </source>
</evidence>
<evidence type="ECO:0000256" key="1">
    <source>
        <dbReference type="ARBA" id="ARBA00005941"/>
    </source>
</evidence>
<comment type="similarity">
    <text evidence="1">Belongs to the desulfoferrodoxin family.</text>
</comment>
<dbReference type="EMBL" id="VSSQ01003761">
    <property type="protein sequence ID" value="MPM22221.1"/>
    <property type="molecule type" value="Genomic_DNA"/>
</dbReference>
<keyword evidence="2" id="KW-0813">Transport</keyword>
<keyword evidence="4" id="KW-0249">Electron transport</keyword>
<evidence type="ECO:0000256" key="4">
    <source>
        <dbReference type="ARBA" id="ARBA00022982"/>
    </source>
</evidence>
<dbReference type="AlphaFoldDB" id="A0A644Y2R9"/>
<evidence type="ECO:0008006" key="9">
    <source>
        <dbReference type="Google" id="ProtNLM"/>
    </source>
</evidence>
<comment type="caution">
    <text evidence="8">The sequence shown here is derived from an EMBL/GenBank/DDBJ whole genome shotgun (WGS) entry which is preliminary data.</text>
</comment>
<gene>
    <name evidence="8" type="ORF">SDC9_68672</name>
</gene>
<dbReference type="PANTHER" id="PTHR36541:SF1">
    <property type="entry name" value="SUPEROXIDE REDUCTASE-RELATED"/>
    <property type="match status" value="1"/>
</dbReference>
<sequence length="169" mass="18612">MLPNFDKDFIDFLFAQCYAERNSGYEQRVIDTATCEMQKGALIMSEQKFYICKHCGNLVGLIEAGGGTLICCGEPMAELKPNTVDASQEKHVPVVTVEGDTVKVTVGAAVHPMTEEHFIQWIYLQTAHGGQRRGLKPGEAPEAEFSLNGDAAVAVYAYCNLHGLWKKEL</sequence>
<dbReference type="PANTHER" id="PTHR36541">
    <property type="entry name" value="SUPEROXIDE REDUCTASE-RELATED"/>
    <property type="match status" value="1"/>
</dbReference>
<dbReference type="Pfam" id="PF06397">
    <property type="entry name" value="Desulfoferrod_N"/>
    <property type="match status" value="1"/>
</dbReference>
<evidence type="ECO:0000259" key="6">
    <source>
        <dbReference type="Pfam" id="PF01880"/>
    </source>
</evidence>
<evidence type="ECO:0000313" key="8">
    <source>
        <dbReference type="EMBL" id="MPM22221.1"/>
    </source>
</evidence>
<dbReference type="CDD" id="cd00974">
    <property type="entry name" value="DSRD"/>
    <property type="match status" value="1"/>
</dbReference>
<dbReference type="NCBIfam" id="TIGR00319">
    <property type="entry name" value="desulf_FeS4"/>
    <property type="match status" value="1"/>
</dbReference>
<dbReference type="Gene3D" id="2.60.40.730">
    <property type="entry name" value="SOR catalytic domain"/>
    <property type="match status" value="1"/>
</dbReference>
<reference evidence="8" key="1">
    <citation type="submission" date="2019-08" db="EMBL/GenBank/DDBJ databases">
        <authorList>
            <person name="Kucharzyk K."/>
            <person name="Murdoch R.W."/>
            <person name="Higgins S."/>
            <person name="Loffler F."/>
        </authorList>
    </citation>
    <scope>NUCLEOTIDE SEQUENCE</scope>
</reference>
<organism evidence="8">
    <name type="scientific">bioreactor metagenome</name>
    <dbReference type="NCBI Taxonomy" id="1076179"/>
    <lineage>
        <taxon>unclassified sequences</taxon>
        <taxon>metagenomes</taxon>
        <taxon>ecological metagenomes</taxon>
    </lineage>
</organism>
<keyword evidence="5" id="KW-0408">Iron</keyword>
<feature type="domain" description="Desulfoferrodoxin N-terminal" evidence="7">
    <location>
        <begin position="48"/>
        <end position="77"/>
    </location>
</feature>
<feature type="domain" description="Desulfoferrodoxin ferrous iron-binding" evidence="6">
    <location>
        <begin position="84"/>
        <end position="167"/>
    </location>
</feature>
<name>A0A644Y2R9_9ZZZZ</name>
<dbReference type="SUPFAM" id="SSF49367">
    <property type="entry name" value="Superoxide reductase-like"/>
    <property type="match status" value="1"/>
</dbReference>
<evidence type="ECO:0000259" key="7">
    <source>
        <dbReference type="Pfam" id="PF06397"/>
    </source>
</evidence>
<dbReference type="InterPro" id="IPR036073">
    <property type="entry name" value="Desulfoferrodoxin_Fe-bd_dom_sf"/>
</dbReference>
<keyword evidence="3" id="KW-0479">Metal-binding</keyword>
<dbReference type="NCBIfam" id="TIGR00332">
    <property type="entry name" value="neela_ferrous"/>
    <property type="match status" value="1"/>
</dbReference>
<dbReference type="InterPro" id="IPR051233">
    <property type="entry name" value="Desulfoferrodoxin_SOR"/>
</dbReference>
<dbReference type="GO" id="GO:0016491">
    <property type="term" value="F:oxidoreductase activity"/>
    <property type="evidence" value="ECO:0007669"/>
    <property type="project" value="InterPro"/>
</dbReference>
<evidence type="ECO:0000256" key="3">
    <source>
        <dbReference type="ARBA" id="ARBA00022723"/>
    </source>
</evidence>
<proteinExistence type="inferred from homology"/>
<protein>
    <recommendedName>
        <fullName evidence="9">Superoxide reductase</fullName>
    </recommendedName>
</protein>